<evidence type="ECO:0000313" key="2">
    <source>
        <dbReference type="EMBL" id="VEL22688.1"/>
    </source>
</evidence>
<dbReference type="EMBL" id="CAAALY010057842">
    <property type="protein sequence ID" value="VEL22688.1"/>
    <property type="molecule type" value="Genomic_DNA"/>
</dbReference>
<feature type="region of interest" description="Disordered" evidence="1">
    <location>
        <begin position="11"/>
        <end position="42"/>
    </location>
</feature>
<feature type="compositionally biased region" description="Polar residues" evidence="1">
    <location>
        <begin position="26"/>
        <end position="40"/>
    </location>
</feature>
<dbReference type="Gene3D" id="3.30.160.20">
    <property type="match status" value="1"/>
</dbReference>
<organism evidence="2 3">
    <name type="scientific">Protopolystoma xenopodis</name>
    <dbReference type="NCBI Taxonomy" id="117903"/>
    <lineage>
        <taxon>Eukaryota</taxon>
        <taxon>Metazoa</taxon>
        <taxon>Spiralia</taxon>
        <taxon>Lophotrochozoa</taxon>
        <taxon>Platyhelminthes</taxon>
        <taxon>Monogenea</taxon>
        <taxon>Polyopisthocotylea</taxon>
        <taxon>Polystomatidea</taxon>
        <taxon>Polystomatidae</taxon>
        <taxon>Protopolystoma</taxon>
    </lineage>
</organism>
<dbReference type="AlphaFoldDB" id="A0A3S5AQP1"/>
<accession>A0A3S5AQP1</accession>
<protein>
    <submittedName>
        <fullName evidence="2">Uncharacterized protein</fullName>
    </submittedName>
</protein>
<evidence type="ECO:0000256" key="1">
    <source>
        <dbReference type="SAM" id="MobiDB-lite"/>
    </source>
</evidence>
<reference evidence="2" key="1">
    <citation type="submission" date="2018-11" db="EMBL/GenBank/DDBJ databases">
        <authorList>
            <consortium name="Pathogen Informatics"/>
        </authorList>
    </citation>
    <scope>NUCLEOTIDE SEQUENCE</scope>
</reference>
<dbReference type="Proteomes" id="UP000784294">
    <property type="component" value="Unassembled WGS sequence"/>
</dbReference>
<name>A0A3S5AQP1_9PLAT</name>
<comment type="caution">
    <text evidence="2">The sequence shown here is derived from an EMBL/GenBank/DDBJ whole genome shotgun (WGS) entry which is preliminary data.</text>
</comment>
<gene>
    <name evidence="2" type="ORF">PXEA_LOCUS16128</name>
</gene>
<dbReference type="OrthoDB" id="112668at2759"/>
<sequence length="116" mass="12600">MEQVIPDFAKIISSSDNNHNGPGASTGDTFSSTGNSSSVPSAGEKEMSFFDALRPTDSRIYLLSSRMGLPAPYALLSECLNRSCLPESELKGSMTSDGRNRHFFHLELGKYSVKGY</sequence>
<proteinExistence type="predicted"/>
<evidence type="ECO:0000313" key="3">
    <source>
        <dbReference type="Proteomes" id="UP000784294"/>
    </source>
</evidence>
<keyword evidence="3" id="KW-1185">Reference proteome</keyword>